<reference evidence="2" key="2">
    <citation type="submission" date="2015-01" db="EMBL/GenBank/DDBJ databases">
        <title>Evolutionary Origins and Diversification of the Mycorrhizal Mutualists.</title>
        <authorList>
            <consortium name="DOE Joint Genome Institute"/>
            <consortium name="Mycorrhizal Genomics Consortium"/>
            <person name="Kohler A."/>
            <person name="Kuo A."/>
            <person name="Nagy L.G."/>
            <person name="Floudas D."/>
            <person name="Copeland A."/>
            <person name="Barry K.W."/>
            <person name="Cichocki N."/>
            <person name="Veneault-Fourrey C."/>
            <person name="LaButti K."/>
            <person name="Lindquist E.A."/>
            <person name="Lipzen A."/>
            <person name="Lundell T."/>
            <person name="Morin E."/>
            <person name="Murat C."/>
            <person name="Riley R."/>
            <person name="Ohm R."/>
            <person name="Sun H."/>
            <person name="Tunlid A."/>
            <person name="Henrissat B."/>
            <person name="Grigoriev I.V."/>
            <person name="Hibbett D.S."/>
            <person name="Martin F."/>
        </authorList>
    </citation>
    <scope>NUCLEOTIDE SEQUENCE [LARGE SCALE GENOMIC DNA]</scope>
    <source>
        <strain evidence="2">h7</strain>
    </source>
</reference>
<evidence type="ECO:0000313" key="2">
    <source>
        <dbReference type="Proteomes" id="UP000053424"/>
    </source>
</evidence>
<name>A0A0C3BWI3_HEBCY</name>
<dbReference type="EMBL" id="KN831781">
    <property type="protein sequence ID" value="KIM40970.1"/>
    <property type="molecule type" value="Genomic_DNA"/>
</dbReference>
<gene>
    <name evidence="1" type="ORF">M413DRAFT_445743</name>
</gene>
<dbReference type="Proteomes" id="UP000053424">
    <property type="component" value="Unassembled WGS sequence"/>
</dbReference>
<organism evidence="1 2">
    <name type="scientific">Hebeloma cylindrosporum</name>
    <dbReference type="NCBI Taxonomy" id="76867"/>
    <lineage>
        <taxon>Eukaryota</taxon>
        <taxon>Fungi</taxon>
        <taxon>Dikarya</taxon>
        <taxon>Basidiomycota</taxon>
        <taxon>Agaricomycotina</taxon>
        <taxon>Agaricomycetes</taxon>
        <taxon>Agaricomycetidae</taxon>
        <taxon>Agaricales</taxon>
        <taxon>Agaricineae</taxon>
        <taxon>Hymenogastraceae</taxon>
        <taxon>Hebeloma</taxon>
    </lineage>
</organism>
<dbReference type="AlphaFoldDB" id="A0A0C3BWI3"/>
<dbReference type="HOGENOM" id="CLU_2961021_0_0_1"/>
<protein>
    <submittedName>
        <fullName evidence="1">Uncharacterized protein</fullName>
    </submittedName>
</protein>
<keyword evidence="2" id="KW-1185">Reference proteome</keyword>
<proteinExistence type="predicted"/>
<sequence>MCSLSSGEWRNNSLQLLFRRINCYNLWSALMGRSVIEDDRCNAILTETTFTLSDGLCPL</sequence>
<reference evidence="1 2" key="1">
    <citation type="submission" date="2014-04" db="EMBL/GenBank/DDBJ databases">
        <authorList>
            <consortium name="DOE Joint Genome Institute"/>
            <person name="Kuo A."/>
            <person name="Gay G."/>
            <person name="Dore J."/>
            <person name="Kohler A."/>
            <person name="Nagy L.G."/>
            <person name="Floudas D."/>
            <person name="Copeland A."/>
            <person name="Barry K.W."/>
            <person name="Cichocki N."/>
            <person name="Veneault-Fourrey C."/>
            <person name="LaButti K."/>
            <person name="Lindquist E.A."/>
            <person name="Lipzen A."/>
            <person name="Lundell T."/>
            <person name="Morin E."/>
            <person name="Murat C."/>
            <person name="Sun H."/>
            <person name="Tunlid A."/>
            <person name="Henrissat B."/>
            <person name="Grigoriev I.V."/>
            <person name="Hibbett D.S."/>
            <person name="Martin F."/>
            <person name="Nordberg H.P."/>
            <person name="Cantor M.N."/>
            <person name="Hua S.X."/>
        </authorList>
    </citation>
    <scope>NUCLEOTIDE SEQUENCE [LARGE SCALE GENOMIC DNA]</scope>
    <source>
        <strain evidence="2">h7</strain>
    </source>
</reference>
<accession>A0A0C3BWI3</accession>
<evidence type="ECO:0000313" key="1">
    <source>
        <dbReference type="EMBL" id="KIM40970.1"/>
    </source>
</evidence>